<name>A0ABT5ZUF7_9ACTN</name>
<dbReference type="RefSeq" id="WP_276096224.1">
    <property type="nucleotide sequence ID" value="NZ_JARJBC010000024.1"/>
</dbReference>
<sequence length="151" mass="16682">MATFRDFLMRFRPASAPGPTATGVPADRSAELAAELAAPLALLEETESEARTIRERAAEEARRIRREADLRAAQLLSEARDQAVPLRQETAAHTRATAEREAVELLAAGDHMVTALRRRARERVPALVDRVVAQVRHDLRASGTDEEGRPR</sequence>
<dbReference type="EMBL" id="JARJBC010000024">
    <property type="protein sequence ID" value="MDF3293286.1"/>
    <property type="molecule type" value="Genomic_DNA"/>
</dbReference>
<keyword evidence="1" id="KW-0175">Coiled coil</keyword>
<keyword evidence="3" id="KW-1185">Reference proteome</keyword>
<protein>
    <recommendedName>
        <fullName evidence="4">ATP synthase F0 subunit B</fullName>
    </recommendedName>
</protein>
<proteinExistence type="predicted"/>
<evidence type="ECO:0000256" key="1">
    <source>
        <dbReference type="SAM" id="Coils"/>
    </source>
</evidence>
<reference evidence="2 3" key="1">
    <citation type="submission" date="2023-03" db="EMBL/GenBank/DDBJ databases">
        <title>Draft genome sequence of Streptomyces sp. RB6PN23 isolated from peat swamp forest in Thailand.</title>
        <authorList>
            <person name="Klaysubun C."/>
            <person name="Duangmal K."/>
        </authorList>
    </citation>
    <scope>NUCLEOTIDE SEQUENCE [LARGE SCALE GENOMIC DNA]</scope>
    <source>
        <strain evidence="2 3">RB6PN23</strain>
    </source>
</reference>
<feature type="coiled-coil region" evidence="1">
    <location>
        <begin position="43"/>
        <end position="78"/>
    </location>
</feature>
<accession>A0ABT5ZUF7</accession>
<evidence type="ECO:0008006" key="4">
    <source>
        <dbReference type="Google" id="ProtNLM"/>
    </source>
</evidence>
<dbReference type="Proteomes" id="UP001216579">
    <property type="component" value="Unassembled WGS sequence"/>
</dbReference>
<dbReference type="Gene3D" id="1.20.5.2950">
    <property type="match status" value="1"/>
</dbReference>
<organism evidence="2 3">
    <name type="scientific">Streptomyces silvisoli</name>
    <dbReference type="NCBI Taxonomy" id="3034235"/>
    <lineage>
        <taxon>Bacteria</taxon>
        <taxon>Bacillati</taxon>
        <taxon>Actinomycetota</taxon>
        <taxon>Actinomycetes</taxon>
        <taxon>Kitasatosporales</taxon>
        <taxon>Streptomycetaceae</taxon>
        <taxon>Streptomyces</taxon>
    </lineage>
</organism>
<evidence type="ECO:0000313" key="3">
    <source>
        <dbReference type="Proteomes" id="UP001216579"/>
    </source>
</evidence>
<gene>
    <name evidence="2" type="ORF">P3G67_29575</name>
</gene>
<evidence type="ECO:0000313" key="2">
    <source>
        <dbReference type="EMBL" id="MDF3293286.1"/>
    </source>
</evidence>
<comment type="caution">
    <text evidence="2">The sequence shown here is derived from an EMBL/GenBank/DDBJ whole genome shotgun (WGS) entry which is preliminary data.</text>
</comment>